<accession>A0A917TZP5</accession>
<organism evidence="2 3">
    <name type="scientific">Dactylosporangium sucinum</name>
    <dbReference type="NCBI Taxonomy" id="1424081"/>
    <lineage>
        <taxon>Bacteria</taxon>
        <taxon>Bacillati</taxon>
        <taxon>Actinomycetota</taxon>
        <taxon>Actinomycetes</taxon>
        <taxon>Micromonosporales</taxon>
        <taxon>Micromonosporaceae</taxon>
        <taxon>Dactylosporangium</taxon>
    </lineage>
</organism>
<dbReference type="AlphaFoldDB" id="A0A917TZP5"/>
<evidence type="ECO:0000259" key="1">
    <source>
        <dbReference type="Pfam" id="PF10615"/>
    </source>
</evidence>
<proteinExistence type="predicted"/>
<keyword evidence="3" id="KW-1185">Reference proteome</keyword>
<dbReference type="EMBL" id="BMPI01000029">
    <property type="protein sequence ID" value="GGM46828.1"/>
    <property type="molecule type" value="Genomic_DNA"/>
</dbReference>
<evidence type="ECO:0000313" key="3">
    <source>
        <dbReference type="Proteomes" id="UP000642070"/>
    </source>
</evidence>
<dbReference type="RefSeq" id="WP_190252902.1">
    <property type="nucleotide sequence ID" value="NZ_BMPI01000029.1"/>
</dbReference>
<feature type="domain" description="DUF2470" evidence="1">
    <location>
        <begin position="15"/>
        <end position="85"/>
    </location>
</feature>
<comment type="caution">
    <text evidence="2">The sequence shown here is derived from an EMBL/GenBank/DDBJ whole genome shotgun (WGS) entry which is preliminary data.</text>
</comment>
<protein>
    <recommendedName>
        <fullName evidence="1">DUF2470 domain-containing protein</fullName>
    </recommendedName>
</protein>
<dbReference type="SUPFAM" id="SSF50475">
    <property type="entry name" value="FMN-binding split barrel"/>
    <property type="match status" value="1"/>
</dbReference>
<reference evidence="2" key="1">
    <citation type="journal article" date="2014" name="Int. J. Syst. Evol. Microbiol.">
        <title>Complete genome sequence of Corynebacterium casei LMG S-19264T (=DSM 44701T), isolated from a smear-ripened cheese.</title>
        <authorList>
            <consortium name="US DOE Joint Genome Institute (JGI-PGF)"/>
            <person name="Walter F."/>
            <person name="Albersmeier A."/>
            <person name="Kalinowski J."/>
            <person name="Ruckert C."/>
        </authorList>
    </citation>
    <scope>NUCLEOTIDE SEQUENCE</scope>
    <source>
        <strain evidence="2">JCM 19831</strain>
    </source>
</reference>
<dbReference type="Pfam" id="PF10615">
    <property type="entry name" value="DUF2470"/>
    <property type="match status" value="1"/>
</dbReference>
<dbReference type="InterPro" id="IPR037119">
    <property type="entry name" value="Haem_oxidase_HugZ-like_sf"/>
</dbReference>
<evidence type="ECO:0000313" key="2">
    <source>
        <dbReference type="EMBL" id="GGM46828.1"/>
    </source>
</evidence>
<reference evidence="2" key="2">
    <citation type="submission" date="2020-09" db="EMBL/GenBank/DDBJ databases">
        <authorList>
            <person name="Sun Q."/>
            <person name="Ohkuma M."/>
        </authorList>
    </citation>
    <scope>NUCLEOTIDE SEQUENCE</scope>
    <source>
        <strain evidence="2">JCM 19831</strain>
    </source>
</reference>
<dbReference type="Gene3D" id="3.20.180.10">
    <property type="entry name" value="PNP-oxidase-like"/>
    <property type="match status" value="1"/>
</dbReference>
<dbReference type="Proteomes" id="UP000642070">
    <property type="component" value="Unassembled WGS sequence"/>
</dbReference>
<gene>
    <name evidence="2" type="ORF">GCM10007977_055650</name>
</gene>
<name>A0A917TZP5_9ACTN</name>
<sequence length="99" mass="10739">MAQPFTDEIVAAVRRHMNDDHAEDSLLICRTLGGRPDATAAAMTGMDGDGIDFTAVVDGRDVPVRVPFSRPLTERAEVRPEVVRMYREACAALGVPARS</sequence>
<dbReference type="InterPro" id="IPR019595">
    <property type="entry name" value="DUF2470"/>
</dbReference>